<dbReference type="InterPro" id="IPR029044">
    <property type="entry name" value="Nucleotide-diphossugar_trans"/>
</dbReference>
<dbReference type="PANTHER" id="PTHR22916">
    <property type="entry name" value="GLYCOSYLTRANSFERASE"/>
    <property type="match status" value="1"/>
</dbReference>
<dbReference type="InterPro" id="IPR001173">
    <property type="entry name" value="Glyco_trans_2-like"/>
</dbReference>
<accession>A0A1H5SIT6</accession>
<evidence type="ECO:0000256" key="2">
    <source>
        <dbReference type="ARBA" id="ARBA00022679"/>
    </source>
</evidence>
<gene>
    <name evidence="4" type="ORF">SAMN05216354_0675</name>
</gene>
<dbReference type="RefSeq" id="WP_103915154.1">
    <property type="nucleotide sequence ID" value="NZ_FNUV01000001.1"/>
</dbReference>
<reference evidence="4 5" key="1">
    <citation type="submission" date="2016-10" db="EMBL/GenBank/DDBJ databases">
        <authorList>
            <person name="de Groot N.N."/>
        </authorList>
    </citation>
    <scope>NUCLEOTIDE SEQUENCE [LARGE SCALE GENOMIC DNA]</scope>
    <source>
        <strain evidence="4 5">AR32</strain>
    </source>
</reference>
<evidence type="ECO:0000259" key="3">
    <source>
        <dbReference type="Pfam" id="PF00535"/>
    </source>
</evidence>
<dbReference type="PANTHER" id="PTHR22916:SF51">
    <property type="entry name" value="GLYCOSYLTRANSFERASE EPSH-RELATED"/>
    <property type="match status" value="1"/>
</dbReference>
<protein>
    <submittedName>
        <fullName evidence="4">Glycosyl transferase family 2</fullName>
    </submittedName>
</protein>
<evidence type="ECO:0000256" key="1">
    <source>
        <dbReference type="ARBA" id="ARBA00022676"/>
    </source>
</evidence>
<dbReference type="Pfam" id="PF00535">
    <property type="entry name" value="Glycos_transf_2"/>
    <property type="match status" value="1"/>
</dbReference>
<dbReference type="EMBL" id="FNUV01000001">
    <property type="protein sequence ID" value="SEF49667.1"/>
    <property type="molecule type" value="Genomic_DNA"/>
</dbReference>
<dbReference type="SUPFAM" id="SSF53448">
    <property type="entry name" value="Nucleotide-diphospho-sugar transferases"/>
    <property type="match status" value="1"/>
</dbReference>
<dbReference type="Gene3D" id="3.90.550.10">
    <property type="entry name" value="Spore Coat Polysaccharide Biosynthesis Protein SpsA, Chain A"/>
    <property type="match status" value="1"/>
</dbReference>
<name>A0A1H5SIT6_XYLRU</name>
<keyword evidence="1" id="KW-0328">Glycosyltransferase</keyword>
<dbReference type="CDD" id="cd00761">
    <property type="entry name" value="Glyco_tranf_GTA_type"/>
    <property type="match status" value="1"/>
</dbReference>
<dbReference type="GO" id="GO:0016758">
    <property type="term" value="F:hexosyltransferase activity"/>
    <property type="evidence" value="ECO:0007669"/>
    <property type="project" value="UniProtKB-ARBA"/>
</dbReference>
<evidence type="ECO:0000313" key="5">
    <source>
        <dbReference type="Proteomes" id="UP000236735"/>
    </source>
</evidence>
<organism evidence="4 5">
    <name type="scientific">Xylanibacter ruminicola</name>
    <name type="common">Prevotella ruminicola</name>
    <dbReference type="NCBI Taxonomy" id="839"/>
    <lineage>
        <taxon>Bacteria</taxon>
        <taxon>Pseudomonadati</taxon>
        <taxon>Bacteroidota</taxon>
        <taxon>Bacteroidia</taxon>
        <taxon>Bacteroidales</taxon>
        <taxon>Prevotellaceae</taxon>
        <taxon>Xylanibacter</taxon>
    </lineage>
</organism>
<proteinExistence type="predicted"/>
<dbReference type="Proteomes" id="UP000236735">
    <property type="component" value="Unassembled WGS sequence"/>
</dbReference>
<dbReference type="AlphaFoldDB" id="A0A1H5SIT6"/>
<feature type="domain" description="Glycosyltransferase 2-like" evidence="3">
    <location>
        <begin position="4"/>
        <end position="136"/>
    </location>
</feature>
<sequence length="327" mass="37983">MKVSIVIPIYNVAPYIEECIDSVMNQTWKGNLECILVDDCGTDNSMQVAENKLHGYQGPVSFRIVRHDKNRGLSAARNTGIDAATGDYVYFLDSDDEITPDCISMLVGPLKENTYDLIIGDYKITGSDMPKAPLLLKNRTVLYGNDVLNAYRKMEWYMLSVNKLYRVEFLNHHNLRFREGIIHEDELWSFQIACLAQSLYAVGYETYIYKIREGSITVKRNHERRCHCINVILKEMCNFAVLHQLQNSKDVHNLIHNFQIITLDSIHKEAPELLHSFYSEQRQMMKTSWVQSFMMDGMDIRKQLRDLHLLVPVPLAIPYLKLLFHFL</sequence>
<keyword evidence="2 4" id="KW-0808">Transferase</keyword>
<evidence type="ECO:0000313" key="4">
    <source>
        <dbReference type="EMBL" id="SEF49667.1"/>
    </source>
</evidence>